<feature type="region of interest" description="Disordered" evidence="1">
    <location>
        <begin position="401"/>
        <end position="529"/>
    </location>
</feature>
<dbReference type="PhylomeDB" id="B8MRJ5"/>
<dbReference type="AlphaFoldDB" id="B8MRJ5"/>
<proteinExistence type="predicted"/>
<dbReference type="GeneID" id="8100696"/>
<feature type="compositionally biased region" description="Basic and acidic residues" evidence="1">
    <location>
        <begin position="302"/>
        <end position="316"/>
    </location>
</feature>
<reference evidence="3" key="1">
    <citation type="journal article" date="2015" name="Genome Announc.">
        <title>Genome sequence of the AIDS-associated pathogen Penicillium marneffei (ATCC18224) and its near taxonomic relative Talaromyces stipitatus (ATCC10500).</title>
        <authorList>
            <person name="Nierman W.C."/>
            <person name="Fedorova-Abrams N.D."/>
            <person name="Andrianopoulos A."/>
        </authorList>
    </citation>
    <scope>NUCLEOTIDE SEQUENCE [LARGE SCALE GENOMIC DNA]</scope>
    <source>
        <strain evidence="3">ATCC 10500 / CBS 375.48 / QM 6759 / NRRL 1006</strain>
    </source>
</reference>
<feature type="compositionally biased region" description="Polar residues" evidence="1">
    <location>
        <begin position="29"/>
        <end position="40"/>
    </location>
</feature>
<feature type="region of interest" description="Disordered" evidence="1">
    <location>
        <begin position="1"/>
        <end position="44"/>
    </location>
</feature>
<feature type="compositionally biased region" description="Basic and acidic residues" evidence="1">
    <location>
        <begin position="362"/>
        <end position="373"/>
    </location>
</feature>
<gene>
    <name evidence="2" type="ORF">TSTA_056330</name>
</gene>
<protein>
    <submittedName>
        <fullName evidence="2">Uncharacterized protein</fullName>
    </submittedName>
</protein>
<keyword evidence="3" id="KW-1185">Reference proteome</keyword>
<dbReference type="Proteomes" id="UP000001745">
    <property type="component" value="Unassembled WGS sequence"/>
</dbReference>
<sequence length="554" mass="60867">MSSQRVIQDSDDDDGDMISDIASSCDPLQDTSFAPKATNTDVERIHENQPAVEVPFATNDLPQVDFDRFLRSESSIMAGDYEDERWVSTANSNSGNNVIQFGNYSTGQLQDDSFQHTTGNPNHSGLSILPPTSDGEYGTITEDIDHPSKRGRVSNTQVTFQHEPGDGTETDSSYNYFASMGPNGPPQTANSLPSVLISEEKNSILHHFDVKTQPMPIGTPPATIPFSEDSLPQEQEEILERGTAAEFEIQEVTLQQPPSETDTEVWGTKKKKGRPKKQDTSEAADIEAKVTPENPSDVIEQQEVKKKTGRSKKQEIDIVAEQIGADDSTRNQNGIKGEPDSTTATKASKKKIKRSKTTSDLPHNKSSDMKSEQDVVWIETNPMDSVKRTVDKPVVSAVDEKTSITEQAASEEIKVPRKRGRKRKGTVEEPTSPATENQAALQDISNIQQPAPQQDKQKHIEIVIDSAKNQVPDEPKTSNATETSDTLKPRDESSAPNVEIQSKEGGVEAPETPTTNEKSKPMKQTLISSTGRVPFRVGLSRRARIAPLLKVVRK</sequence>
<feature type="region of interest" description="Disordered" evidence="1">
    <location>
        <begin position="117"/>
        <end position="192"/>
    </location>
</feature>
<dbReference type="HOGENOM" id="CLU_443511_0_0_1"/>
<dbReference type="EMBL" id="EQ962659">
    <property type="protein sequence ID" value="EED13132.1"/>
    <property type="molecule type" value="Genomic_DNA"/>
</dbReference>
<name>B8MRJ5_TALSN</name>
<feature type="compositionally biased region" description="Polar residues" evidence="1">
    <location>
        <begin position="432"/>
        <end position="454"/>
    </location>
</feature>
<organism evidence="2 3">
    <name type="scientific">Talaromyces stipitatus (strain ATCC 10500 / CBS 375.48 / QM 6759 / NRRL 1006)</name>
    <name type="common">Penicillium stipitatum</name>
    <dbReference type="NCBI Taxonomy" id="441959"/>
    <lineage>
        <taxon>Eukaryota</taxon>
        <taxon>Fungi</taxon>
        <taxon>Dikarya</taxon>
        <taxon>Ascomycota</taxon>
        <taxon>Pezizomycotina</taxon>
        <taxon>Eurotiomycetes</taxon>
        <taxon>Eurotiomycetidae</taxon>
        <taxon>Eurotiales</taxon>
        <taxon>Trichocomaceae</taxon>
        <taxon>Talaromyces</taxon>
        <taxon>Talaromyces sect. Talaromyces</taxon>
    </lineage>
</organism>
<dbReference type="OMA" id="HESTFET"/>
<dbReference type="InParanoid" id="B8MRJ5"/>
<evidence type="ECO:0000313" key="3">
    <source>
        <dbReference type="Proteomes" id="UP000001745"/>
    </source>
</evidence>
<dbReference type="eggNOG" id="ENOG502SRG9">
    <property type="taxonomic scope" value="Eukaryota"/>
</dbReference>
<evidence type="ECO:0000313" key="2">
    <source>
        <dbReference type="EMBL" id="EED13132.1"/>
    </source>
</evidence>
<dbReference type="RefSeq" id="XP_002487243.1">
    <property type="nucleotide sequence ID" value="XM_002487198.1"/>
</dbReference>
<feature type="region of interest" description="Disordered" evidence="1">
    <location>
        <begin position="251"/>
        <end position="376"/>
    </location>
</feature>
<evidence type="ECO:0000256" key="1">
    <source>
        <dbReference type="SAM" id="MobiDB-lite"/>
    </source>
</evidence>
<dbReference type="OrthoDB" id="5404794at2759"/>
<accession>B8MRJ5</accession>
<dbReference type="VEuPathDB" id="FungiDB:TSTA_056330"/>
<feature type="compositionally biased region" description="Basic and acidic residues" evidence="1">
    <location>
        <begin position="276"/>
        <end position="290"/>
    </location>
</feature>
<feature type="compositionally biased region" description="Basic residues" evidence="1">
    <location>
        <begin position="347"/>
        <end position="356"/>
    </location>
</feature>